<evidence type="ECO:0000313" key="4">
    <source>
        <dbReference type="Proteomes" id="UP000289857"/>
    </source>
</evidence>
<evidence type="ECO:0000313" key="3">
    <source>
        <dbReference type="EMBL" id="RXR21674.1"/>
    </source>
</evidence>
<dbReference type="AlphaFoldDB" id="A0A4Q1K809"/>
<proteinExistence type="predicted"/>
<evidence type="ECO:0000259" key="2">
    <source>
        <dbReference type="Pfam" id="PF25583"/>
    </source>
</evidence>
<keyword evidence="4" id="KW-1185">Reference proteome</keyword>
<feature type="domain" description="WCX" evidence="2">
    <location>
        <begin position="256"/>
        <end position="331"/>
    </location>
</feature>
<accession>A0A4Q1K809</accession>
<sequence>MAQHKNALIRYQTIDKCLQNNNRRWSLEDLISACSDALYEFEGRTQNISKRTIQLDIQMMRSEKLGYHAPIEVYDKKYYRYAEEGFTITAIPLTETDVQVLTETVLMLKQFQNFSLFQDVSDIVQRLEDKIYTETTQNQPIIYLDRNEKLKGIHFLDGIYQSIAKKIVLKMKYQSFTSINPSTFDFYPVLLKEYNNRWFVIGKKSTNSPILSLALDRIIELDYDFSKSFIPFPFDPDEYYKYTVGVTVMKGIQPKRIALWVAAPHAPYVLTKPIHRSQRLIQTLEDHSIIIHLLLQMNFEFERILLGFGAGIKVIAPQELKERIARIHQDASLLYEEESKTN</sequence>
<name>A0A4Q1K809_9FLAO</name>
<dbReference type="EMBL" id="SBKN01000007">
    <property type="protein sequence ID" value="RXR21674.1"/>
    <property type="molecule type" value="Genomic_DNA"/>
</dbReference>
<dbReference type="InterPro" id="IPR057727">
    <property type="entry name" value="WCX_dom"/>
</dbReference>
<dbReference type="PANTHER" id="PTHR34580">
    <property type="match status" value="1"/>
</dbReference>
<gene>
    <name evidence="3" type="ORF">EQG61_11730</name>
</gene>
<dbReference type="RefSeq" id="WP_129462134.1">
    <property type="nucleotide sequence ID" value="NZ_SBKN01000007.1"/>
</dbReference>
<dbReference type="Pfam" id="PF13280">
    <property type="entry name" value="WYL"/>
    <property type="match status" value="1"/>
</dbReference>
<dbReference type="Pfam" id="PF25583">
    <property type="entry name" value="WCX"/>
    <property type="match status" value="1"/>
</dbReference>
<comment type="caution">
    <text evidence="3">The sequence shown here is derived from an EMBL/GenBank/DDBJ whole genome shotgun (WGS) entry which is preliminary data.</text>
</comment>
<dbReference type="OrthoDB" id="43316at2"/>
<protein>
    <submittedName>
        <fullName evidence="3">WYL domain-containing protein</fullName>
    </submittedName>
</protein>
<evidence type="ECO:0000259" key="1">
    <source>
        <dbReference type="Pfam" id="PF13280"/>
    </source>
</evidence>
<organism evidence="3 4">
    <name type="scientific">Flavobacterium stagni</name>
    <dbReference type="NCBI Taxonomy" id="2506421"/>
    <lineage>
        <taxon>Bacteria</taxon>
        <taxon>Pseudomonadati</taxon>
        <taxon>Bacteroidota</taxon>
        <taxon>Flavobacteriia</taxon>
        <taxon>Flavobacteriales</taxon>
        <taxon>Flavobacteriaceae</taxon>
        <taxon>Flavobacterium</taxon>
    </lineage>
</organism>
<dbReference type="PANTHER" id="PTHR34580:SF9">
    <property type="entry name" value="SLL5097 PROTEIN"/>
    <property type="match status" value="1"/>
</dbReference>
<dbReference type="PROSITE" id="PS52050">
    <property type="entry name" value="WYL"/>
    <property type="match status" value="1"/>
</dbReference>
<feature type="domain" description="WYL" evidence="1">
    <location>
        <begin position="155"/>
        <end position="221"/>
    </location>
</feature>
<dbReference type="Proteomes" id="UP000289857">
    <property type="component" value="Unassembled WGS sequence"/>
</dbReference>
<dbReference type="InterPro" id="IPR026881">
    <property type="entry name" value="WYL_dom"/>
</dbReference>
<reference evidence="4" key="1">
    <citation type="submission" date="2019-01" db="EMBL/GenBank/DDBJ databases">
        <title>Cytophagaceae bacterium strain CAR-16.</title>
        <authorList>
            <person name="Chen W.-M."/>
        </authorList>
    </citation>
    <scope>NUCLEOTIDE SEQUENCE [LARGE SCALE GENOMIC DNA]</scope>
    <source>
        <strain evidence="4">WWJ-16</strain>
    </source>
</reference>
<dbReference type="InterPro" id="IPR051534">
    <property type="entry name" value="CBASS_pafABC_assoc_protein"/>
</dbReference>